<organism evidence="2 3">
    <name type="scientific">Kushneria aurantia</name>
    <dbReference type="NCBI Taxonomy" id="504092"/>
    <lineage>
        <taxon>Bacteria</taxon>
        <taxon>Pseudomonadati</taxon>
        <taxon>Pseudomonadota</taxon>
        <taxon>Gammaproteobacteria</taxon>
        <taxon>Oceanospirillales</taxon>
        <taxon>Halomonadaceae</taxon>
        <taxon>Kushneria</taxon>
    </lineage>
</organism>
<comment type="caution">
    <text evidence="2">The sequence shown here is derived from an EMBL/GenBank/DDBJ whole genome shotgun (WGS) entry which is preliminary data.</text>
</comment>
<sequence length="183" mass="20622">MIRHNRYAAGLLGLTLLLGGCSLTDSRLSGTTEQHCVTHGIPSLVDDECLLPTWVAFGRTAQTGSAQWRDEVLHYMQDDSPRAGLVRALVYAYQQPAQWSQSVALLRRYSAEAPSSIQPLLQQWRHDVEQRIALNARLDEQQSRSSAGNSRQRGRIRELEAQNAELRRKLDALTAIEQSMNQR</sequence>
<proteinExistence type="predicted"/>
<gene>
    <name evidence="2" type="ORF">ACFFHW_08745</name>
</gene>
<evidence type="ECO:0000256" key="1">
    <source>
        <dbReference type="SAM" id="Coils"/>
    </source>
</evidence>
<protein>
    <recommendedName>
        <fullName evidence="4">YfhG lipoprotein</fullName>
    </recommendedName>
</protein>
<keyword evidence="3" id="KW-1185">Reference proteome</keyword>
<evidence type="ECO:0000313" key="2">
    <source>
        <dbReference type="EMBL" id="MFC0268068.1"/>
    </source>
</evidence>
<feature type="coiled-coil region" evidence="1">
    <location>
        <begin position="149"/>
        <end position="183"/>
    </location>
</feature>
<dbReference type="PROSITE" id="PS51257">
    <property type="entry name" value="PROKAR_LIPOPROTEIN"/>
    <property type="match status" value="1"/>
</dbReference>
<dbReference type="InterPro" id="IPR025262">
    <property type="entry name" value="QseG"/>
</dbReference>
<evidence type="ECO:0000313" key="3">
    <source>
        <dbReference type="Proteomes" id="UP001589814"/>
    </source>
</evidence>
<dbReference type="Proteomes" id="UP001589814">
    <property type="component" value="Unassembled WGS sequence"/>
</dbReference>
<evidence type="ECO:0008006" key="4">
    <source>
        <dbReference type="Google" id="ProtNLM"/>
    </source>
</evidence>
<name>A0ABV6G337_9GAMM</name>
<keyword evidence="1" id="KW-0175">Coiled coil</keyword>
<dbReference type="Pfam" id="PF13942">
    <property type="entry name" value="Lipoprotein_20"/>
    <property type="match status" value="1"/>
</dbReference>
<accession>A0ABV6G337</accession>
<dbReference type="EMBL" id="JBHLVX010000033">
    <property type="protein sequence ID" value="MFC0268068.1"/>
    <property type="molecule type" value="Genomic_DNA"/>
</dbReference>
<reference evidence="2 3" key="1">
    <citation type="submission" date="2024-09" db="EMBL/GenBank/DDBJ databases">
        <authorList>
            <person name="Sun Q."/>
            <person name="Mori K."/>
        </authorList>
    </citation>
    <scope>NUCLEOTIDE SEQUENCE [LARGE SCALE GENOMIC DNA]</scope>
    <source>
        <strain evidence="2 3">CCM 7415</strain>
    </source>
</reference>
<dbReference type="RefSeq" id="WP_019952375.1">
    <property type="nucleotide sequence ID" value="NZ_JBHLVX010000033.1"/>
</dbReference>